<accession>A0A381VHV1</accession>
<sequence>MPVVPNDPILKDFSVTWEVRYYDHEPEKVFFDVIGEEGENLEDVMDELYENGMDREPENSTPIGLGDFNIEWIMIEDEDGNEVWKDEDYDFKNKDWLEYIN</sequence>
<proteinExistence type="predicted"/>
<name>A0A381VHV1_9ZZZZ</name>
<protein>
    <submittedName>
        <fullName evidence="1">Uncharacterized protein</fullName>
    </submittedName>
</protein>
<organism evidence="1">
    <name type="scientific">marine metagenome</name>
    <dbReference type="NCBI Taxonomy" id="408172"/>
    <lineage>
        <taxon>unclassified sequences</taxon>
        <taxon>metagenomes</taxon>
        <taxon>ecological metagenomes</taxon>
    </lineage>
</organism>
<dbReference type="EMBL" id="UINC01008870">
    <property type="protein sequence ID" value="SVA39872.1"/>
    <property type="molecule type" value="Genomic_DNA"/>
</dbReference>
<gene>
    <name evidence="1" type="ORF">METZ01_LOCUS92726</name>
</gene>
<evidence type="ECO:0000313" key="1">
    <source>
        <dbReference type="EMBL" id="SVA39872.1"/>
    </source>
</evidence>
<dbReference type="AlphaFoldDB" id="A0A381VHV1"/>
<reference evidence="1" key="1">
    <citation type="submission" date="2018-05" db="EMBL/GenBank/DDBJ databases">
        <authorList>
            <person name="Lanie J.A."/>
            <person name="Ng W.-L."/>
            <person name="Kazmierczak K.M."/>
            <person name="Andrzejewski T.M."/>
            <person name="Davidsen T.M."/>
            <person name="Wayne K.J."/>
            <person name="Tettelin H."/>
            <person name="Glass J.I."/>
            <person name="Rusch D."/>
            <person name="Podicherti R."/>
            <person name="Tsui H.-C.T."/>
            <person name="Winkler M.E."/>
        </authorList>
    </citation>
    <scope>NUCLEOTIDE SEQUENCE</scope>
</reference>